<organism evidence="1">
    <name type="scientific">Bacillus phage PHBA67-J</name>
    <dbReference type="NCBI Taxonomy" id="3158977"/>
    <lineage>
        <taxon>Viruses</taxon>
        <taxon>Duplodnaviria</taxon>
        <taxon>Heunggongvirae</taxon>
        <taxon>Uroviricota</taxon>
        <taxon>Caudoviricetes</taxon>
    </lineage>
</organism>
<protein>
    <submittedName>
        <fullName evidence="1">Uncharacterized protein</fullName>
    </submittedName>
</protein>
<accession>A0AAU7PFI7</accession>
<name>A0AAU7PFI7_9CAUD</name>
<gene>
    <name evidence="1" type="ORF">PECPMFCF_00034</name>
</gene>
<evidence type="ECO:0000313" key="1">
    <source>
        <dbReference type="EMBL" id="XBS47503.1"/>
    </source>
</evidence>
<reference evidence="1" key="1">
    <citation type="submission" date="2024-05" db="EMBL/GenBank/DDBJ databases">
        <authorList>
            <person name="Guo B."/>
        </authorList>
    </citation>
    <scope>NUCLEOTIDE SEQUENCE</scope>
</reference>
<dbReference type="EMBL" id="PP858851">
    <property type="protein sequence ID" value="XBS47503.1"/>
    <property type="molecule type" value="Genomic_DNA"/>
</dbReference>
<proteinExistence type="predicted"/>
<sequence>MLRIVVTKRLMANVFPTTIRANGVKVFPAQLHTLWVFFVPSNYIIKNILSQITQTSILSYSENT</sequence>